<dbReference type="Pfam" id="PF07690">
    <property type="entry name" value="MFS_1"/>
    <property type="match status" value="1"/>
</dbReference>
<dbReference type="GO" id="GO:0016020">
    <property type="term" value="C:membrane"/>
    <property type="evidence" value="ECO:0000318"/>
    <property type="project" value="GO_Central"/>
</dbReference>
<dbReference type="PANTHER" id="PTHR43791:SF29">
    <property type="entry name" value="MAJOR FACILITATOR SUPERFAMILY (MFS) PROFILE DOMAIN-CONTAINING PROTEIN"/>
    <property type="match status" value="1"/>
</dbReference>
<dbReference type="FunCoup" id="Q755S4">
    <property type="interactions" value="70"/>
</dbReference>
<dbReference type="InterPro" id="IPR011701">
    <property type="entry name" value="MFS"/>
</dbReference>
<feature type="transmembrane region" description="Helical" evidence="6">
    <location>
        <begin position="362"/>
        <end position="380"/>
    </location>
</feature>
<dbReference type="KEGG" id="ago:AGOS_AER444W"/>
<dbReference type="InParanoid" id="Q755S4"/>
<reference evidence="8" key="2">
    <citation type="journal article" date="2013" name="G3 (Bethesda)">
        <title>Genomes of Ashbya fungi isolated from insects reveal four mating-type loci, numerous translocations, lack of transposons, and distinct gene duplications.</title>
        <authorList>
            <person name="Dietrich F.S."/>
            <person name="Voegeli S."/>
            <person name="Kuo S."/>
            <person name="Philippsen P."/>
        </authorList>
    </citation>
    <scope>GENOME REANNOTATION</scope>
    <source>
        <strain evidence="8">ATCC 10895 / CBS 109.51 / FGSC 9923 / NRRL Y-1056</strain>
    </source>
</reference>
<feature type="transmembrane region" description="Helical" evidence="6">
    <location>
        <begin position="83"/>
        <end position="100"/>
    </location>
</feature>
<evidence type="ECO:0000256" key="3">
    <source>
        <dbReference type="ARBA" id="ARBA00022692"/>
    </source>
</evidence>
<dbReference type="HOGENOM" id="CLU_001265_2_2_1"/>
<evidence type="ECO:0000313" key="8">
    <source>
        <dbReference type="Proteomes" id="UP000000591"/>
    </source>
</evidence>
<evidence type="ECO:0000256" key="4">
    <source>
        <dbReference type="ARBA" id="ARBA00022989"/>
    </source>
</evidence>
<evidence type="ECO:0000256" key="5">
    <source>
        <dbReference type="ARBA" id="ARBA00023136"/>
    </source>
</evidence>
<dbReference type="Gene3D" id="1.20.1250.20">
    <property type="entry name" value="MFS general substrate transporter like domains"/>
    <property type="match status" value="1"/>
</dbReference>
<reference evidence="7 8" key="1">
    <citation type="journal article" date="2004" name="Science">
        <title>The Ashbya gossypii genome as a tool for mapping the ancient Saccharomyces cerevisiae genome.</title>
        <authorList>
            <person name="Dietrich F.S."/>
            <person name="Voegeli S."/>
            <person name="Brachat S."/>
            <person name="Lerch A."/>
            <person name="Gates K."/>
            <person name="Steiner S."/>
            <person name="Mohr C."/>
            <person name="Pohlmann R."/>
            <person name="Luedi P."/>
            <person name="Choi S."/>
            <person name="Wing R.A."/>
            <person name="Flavier A."/>
            <person name="Gaffney T.D."/>
            <person name="Philippsen P."/>
        </authorList>
    </citation>
    <scope>NUCLEOTIDE SEQUENCE [LARGE SCALE GENOMIC DNA]</scope>
    <source>
        <strain evidence="8">ATCC 10895 / CBS 109.51 / FGSC 9923 / NRRL Y-1056</strain>
    </source>
</reference>
<feature type="transmembrane region" description="Helical" evidence="6">
    <location>
        <begin position="423"/>
        <end position="442"/>
    </location>
</feature>
<feature type="transmembrane region" description="Helical" evidence="6">
    <location>
        <begin position="184"/>
        <end position="203"/>
    </location>
</feature>
<feature type="transmembrane region" description="Helical" evidence="6">
    <location>
        <begin position="392"/>
        <end position="411"/>
    </location>
</feature>
<evidence type="ECO:0000256" key="2">
    <source>
        <dbReference type="ARBA" id="ARBA00022448"/>
    </source>
</evidence>
<dbReference type="AlphaFoldDB" id="Q755S4"/>
<protein>
    <submittedName>
        <fullName evidence="7">AER444Wp</fullName>
    </submittedName>
</protein>
<dbReference type="RefSeq" id="NP_985299.1">
    <property type="nucleotide sequence ID" value="NM_210653.1"/>
</dbReference>
<feature type="transmembrane region" description="Helical" evidence="6">
    <location>
        <begin position="215"/>
        <end position="235"/>
    </location>
</feature>
<keyword evidence="4 6" id="KW-1133">Transmembrane helix</keyword>
<dbReference type="InterPro" id="IPR036259">
    <property type="entry name" value="MFS_trans_sf"/>
</dbReference>
<dbReference type="PANTHER" id="PTHR43791">
    <property type="entry name" value="PERMEASE-RELATED"/>
    <property type="match status" value="1"/>
</dbReference>
<gene>
    <name evidence="7" type="ORF">AGOS_AER444W</name>
</gene>
<organism evidence="7 8">
    <name type="scientific">Eremothecium gossypii (strain ATCC 10895 / CBS 109.51 / FGSC 9923 / NRRL Y-1056)</name>
    <name type="common">Yeast</name>
    <name type="synonym">Ashbya gossypii</name>
    <dbReference type="NCBI Taxonomy" id="284811"/>
    <lineage>
        <taxon>Eukaryota</taxon>
        <taxon>Fungi</taxon>
        <taxon>Dikarya</taxon>
        <taxon>Ascomycota</taxon>
        <taxon>Saccharomycotina</taxon>
        <taxon>Saccharomycetes</taxon>
        <taxon>Saccharomycetales</taxon>
        <taxon>Saccharomycetaceae</taxon>
        <taxon>Eremothecium</taxon>
    </lineage>
</organism>
<dbReference type="GO" id="GO:0022857">
    <property type="term" value="F:transmembrane transporter activity"/>
    <property type="evidence" value="ECO:0000318"/>
    <property type="project" value="GO_Central"/>
</dbReference>
<evidence type="ECO:0000313" key="7">
    <source>
        <dbReference type="EMBL" id="AAS53123.1"/>
    </source>
</evidence>
<accession>Q755S4</accession>
<dbReference type="OrthoDB" id="2985014at2759"/>
<dbReference type="Proteomes" id="UP000000591">
    <property type="component" value="Chromosome V"/>
</dbReference>
<dbReference type="EMBL" id="AE016818">
    <property type="protein sequence ID" value="AAS53123.1"/>
    <property type="molecule type" value="Genomic_DNA"/>
</dbReference>
<proteinExistence type="predicted"/>
<feature type="transmembrane region" description="Helical" evidence="6">
    <location>
        <begin position="330"/>
        <end position="350"/>
    </location>
</feature>
<feature type="transmembrane region" description="Helical" evidence="6">
    <location>
        <begin position="454"/>
        <end position="476"/>
    </location>
</feature>
<feature type="transmembrane region" description="Helical" evidence="6">
    <location>
        <begin position="488"/>
        <end position="509"/>
    </location>
</feature>
<sequence length="547" mass="62423">MVTARKETIVTVEKEELSSTKEFNAVWSDSEEQRTVGDNPFEDPNVAEYYRKVYEDAKYECRHAFDPKLTWTKEEERRIVRKLDIHVALVACILLGAFQIDSGNLSQAVADNMLDDLNMDTNQYNLGNQLFSIIVLLAEIPVQLLSKRIGLDIVIPSQVVCWSVVAMSQTAMKNYTGFFITRMFIGLFEGGFMSNLTLWLSYFYTSRELAVRVSLFFATMSTAHMMTSLGAFGIFRMRGLCNLAGWQWMFLLEGLITLCIGMIGYMLVVPSIVQTKNKLYRKGWFSESEMLIAVNRVLRDDPSKGDMHNRQGLSLGAFLNTLRDYDLWPVYLIGLIQYITEATVSPYLLLTLRNAGFSRLNVQLMALPNSASYSIGVLVITKFAQIIDERALVGLIPCVWKAVLLGMLRWWPGTFVNAWGTYAIMIVLLAAPFTNPICVGWVSKNANSIKTRTVACATFQMFYRTGIIAATQIYRADDAPLYHRGNSILFWIIIANIPVIISTKLYYIWRNKSRDKIWDAMSEDERRNYIHTTTDLGNKRLNFRFAH</sequence>
<keyword evidence="3 6" id="KW-0812">Transmembrane</keyword>
<name>Q755S4_EREGS</name>
<dbReference type="SUPFAM" id="SSF103473">
    <property type="entry name" value="MFS general substrate transporter"/>
    <property type="match status" value="1"/>
</dbReference>
<dbReference type="eggNOG" id="KOG2533">
    <property type="taxonomic scope" value="Eukaryota"/>
</dbReference>
<evidence type="ECO:0000256" key="6">
    <source>
        <dbReference type="SAM" id="Phobius"/>
    </source>
</evidence>
<keyword evidence="8" id="KW-1185">Reference proteome</keyword>
<dbReference type="FunFam" id="1.20.1250.20:FF:000106">
    <property type="entry name" value="MFS transporter, putative"/>
    <property type="match status" value="1"/>
</dbReference>
<keyword evidence="5 6" id="KW-0472">Membrane</keyword>
<dbReference type="OMA" id="WFRGKKG"/>
<comment type="subcellular location">
    <subcellularLocation>
        <location evidence="1">Membrane</location>
        <topology evidence="1">Multi-pass membrane protein</topology>
    </subcellularLocation>
</comment>
<keyword evidence="2" id="KW-0813">Transport</keyword>
<dbReference type="GeneID" id="4621520"/>
<evidence type="ECO:0000256" key="1">
    <source>
        <dbReference type="ARBA" id="ARBA00004141"/>
    </source>
</evidence>
<feature type="transmembrane region" description="Helical" evidence="6">
    <location>
        <begin position="247"/>
        <end position="273"/>
    </location>
</feature>